<dbReference type="SUPFAM" id="SSF53850">
    <property type="entry name" value="Periplasmic binding protein-like II"/>
    <property type="match status" value="1"/>
</dbReference>
<dbReference type="InterPro" id="IPR036390">
    <property type="entry name" value="WH_DNA-bd_sf"/>
</dbReference>
<dbReference type="Pfam" id="PF00126">
    <property type="entry name" value="HTH_1"/>
    <property type="match status" value="1"/>
</dbReference>
<dbReference type="Gene3D" id="1.10.10.10">
    <property type="entry name" value="Winged helix-like DNA-binding domain superfamily/Winged helix DNA-binding domain"/>
    <property type="match status" value="1"/>
</dbReference>
<evidence type="ECO:0000256" key="2">
    <source>
        <dbReference type="ARBA" id="ARBA00023015"/>
    </source>
</evidence>
<dbReference type="Gene3D" id="3.40.190.10">
    <property type="entry name" value="Periplasmic binding protein-like II"/>
    <property type="match status" value="2"/>
</dbReference>
<organism evidence="7 8">
    <name type="scientific">Streptomyces boetiae</name>
    <dbReference type="NCBI Taxonomy" id="3075541"/>
    <lineage>
        <taxon>Bacteria</taxon>
        <taxon>Bacillati</taxon>
        <taxon>Actinomycetota</taxon>
        <taxon>Actinomycetes</taxon>
        <taxon>Kitasatosporales</taxon>
        <taxon>Streptomycetaceae</taxon>
        <taxon>Streptomyces</taxon>
    </lineage>
</organism>
<reference evidence="8" key="1">
    <citation type="submission" date="2023-07" db="EMBL/GenBank/DDBJ databases">
        <title>30 novel species of actinomycetes from the DSMZ collection.</title>
        <authorList>
            <person name="Nouioui I."/>
        </authorList>
    </citation>
    <scope>NUCLEOTIDE SEQUENCE [LARGE SCALE GENOMIC DNA]</scope>
    <source>
        <strain evidence="8">DSM 44917</strain>
    </source>
</reference>
<dbReference type="PANTHER" id="PTHR30346">
    <property type="entry name" value="TRANSCRIPTIONAL DUAL REGULATOR HCAR-RELATED"/>
    <property type="match status" value="1"/>
</dbReference>
<dbReference type="Pfam" id="PF03466">
    <property type="entry name" value="LysR_substrate"/>
    <property type="match status" value="1"/>
</dbReference>
<dbReference type="PROSITE" id="PS50931">
    <property type="entry name" value="HTH_LYSR"/>
    <property type="match status" value="1"/>
</dbReference>
<dbReference type="RefSeq" id="WP_311629431.1">
    <property type="nucleotide sequence ID" value="NZ_JAVREN010000006.1"/>
</dbReference>
<dbReference type="InterPro" id="IPR036388">
    <property type="entry name" value="WH-like_DNA-bd_sf"/>
</dbReference>
<keyword evidence="4" id="KW-0804">Transcription</keyword>
<dbReference type="InterPro" id="IPR005119">
    <property type="entry name" value="LysR_subst-bd"/>
</dbReference>
<proteinExistence type="inferred from homology"/>
<sequence length="325" mass="34482">MDVELRELRYFVAVAEELNFSRAAERIGMAQPPLSRAISKLEHRLGVRLLDRDTRRVSLTPAGETLLGAANGLLESMAAAVRDTRRAAQPAPAFTVTAKPGVANGLLRRIVNAFAALPGSPPVDILVSPYRRQAELVRDGRADLALLNSPFDARGLETELLLSEERVAALSAEHPLAGRASLSRADLAGEPIARWPESTPAERLYWAGGSDDPFRADDAFRAADVEVLGPEVSDSAELLDVIGLGQAVAVVPAHTARQYPRPDIRYVPVPDAAPTITAIGWRAGRRDPVLGAFLRAARLVAAEPAEPVASGGPASSAEPAEAVLG</sequence>
<evidence type="ECO:0000313" key="7">
    <source>
        <dbReference type="EMBL" id="MDT0306502.1"/>
    </source>
</evidence>
<keyword evidence="8" id="KW-1185">Reference proteome</keyword>
<dbReference type="PRINTS" id="PR00039">
    <property type="entry name" value="HTHLYSR"/>
</dbReference>
<name>A0ABU2L549_9ACTN</name>
<evidence type="ECO:0000313" key="8">
    <source>
        <dbReference type="Proteomes" id="UP001183388"/>
    </source>
</evidence>
<keyword evidence="3" id="KW-0238">DNA-binding</keyword>
<dbReference type="SUPFAM" id="SSF46785">
    <property type="entry name" value="Winged helix' DNA-binding domain"/>
    <property type="match status" value="1"/>
</dbReference>
<evidence type="ECO:0000259" key="6">
    <source>
        <dbReference type="PROSITE" id="PS50931"/>
    </source>
</evidence>
<keyword evidence="2" id="KW-0805">Transcription regulation</keyword>
<feature type="domain" description="HTH lysR-type" evidence="6">
    <location>
        <begin position="3"/>
        <end position="60"/>
    </location>
</feature>
<dbReference type="PANTHER" id="PTHR30346:SF0">
    <property type="entry name" value="HCA OPERON TRANSCRIPTIONAL ACTIVATOR HCAR"/>
    <property type="match status" value="1"/>
</dbReference>
<dbReference type="EMBL" id="JAVREN010000006">
    <property type="protein sequence ID" value="MDT0306502.1"/>
    <property type="molecule type" value="Genomic_DNA"/>
</dbReference>
<evidence type="ECO:0000256" key="4">
    <source>
        <dbReference type="ARBA" id="ARBA00023163"/>
    </source>
</evidence>
<protein>
    <submittedName>
        <fullName evidence="7">LysR family transcriptional regulator</fullName>
    </submittedName>
</protein>
<dbReference type="Proteomes" id="UP001183388">
    <property type="component" value="Unassembled WGS sequence"/>
</dbReference>
<feature type="region of interest" description="Disordered" evidence="5">
    <location>
        <begin position="305"/>
        <end position="325"/>
    </location>
</feature>
<gene>
    <name evidence="7" type="ORF">RM780_05950</name>
</gene>
<evidence type="ECO:0000256" key="1">
    <source>
        <dbReference type="ARBA" id="ARBA00009437"/>
    </source>
</evidence>
<comment type="caution">
    <text evidence="7">The sequence shown here is derived from an EMBL/GenBank/DDBJ whole genome shotgun (WGS) entry which is preliminary data.</text>
</comment>
<accession>A0ABU2L549</accession>
<evidence type="ECO:0000256" key="5">
    <source>
        <dbReference type="SAM" id="MobiDB-lite"/>
    </source>
</evidence>
<comment type="similarity">
    <text evidence="1">Belongs to the LysR transcriptional regulatory family.</text>
</comment>
<dbReference type="InterPro" id="IPR000847">
    <property type="entry name" value="LysR_HTH_N"/>
</dbReference>
<evidence type="ECO:0000256" key="3">
    <source>
        <dbReference type="ARBA" id="ARBA00023125"/>
    </source>
</evidence>